<keyword evidence="1" id="KW-0472">Membrane</keyword>
<dbReference type="AlphaFoldDB" id="A0A1F5KSS7"/>
<accession>A0A1F5KSS7</accession>
<keyword evidence="1" id="KW-0812">Transmembrane</keyword>
<dbReference type="STRING" id="1797785.A3B45_03210"/>
<feature type="transmembrane region" description="Helical" evidence="1">
    <location>
        <begin position="53"/>
        <end position="74"/>
    </location>
</feature>
<protein>
    <submittedName>
        <fullName evidence="2">Uncharacterized protein</fullName>
    </submittedName>
</protein>
<evidence type="ECO:0000313" key="2">
    <source>
        <dbReference type="EMBL" id="OGE43671.1"/>
    </source>
</evidence>
<evidence type="ECO:0000256" key="1">
    <source>
        <dbReference type="SAM" id="Phobius"/>
    </source>
</evidence>
<evidence type="ECO:0000313" key="3">
    <source>
        <dbReference type="Proteomes" id="UP000178565"/>
    </source>
</evidence>
<gene>
    <name evidence="2" type="ORF">A3B45_03210</name>
</gene>
<keyword evidence="1" id="KW-1133">Transmembrane helix</keyword>
<reference evidence="2 3" key="1">
    <citation type="journal article" date="2016" name="Nat. Commun.">
        <title>Thousands of microbial genomes shed light on interconnected biogeochemical processes in an aquifer system.</title>
        <authorList>
            <person name="Anantharaman K."/>
            <person name="Brown C.T."/>
            <person name="Hug L.A."/>
            <person name="Sharon I."/>
            <person name="Castelle C.J."/>
            <person name="Probst A.J."/>
            <person name="Thomas B.C."/>
            <person name="Singh A."/>
            <person name="Wilkins M.J."/>
            <person name="Karaoz U."/>
            <person name="Brodie E.L."/>
            <person name="Williams K.H."/>
            <person name="Hubbard S.S."/>
            <person name="Banfield J.F."/>
        </authorList>
    </citation>
    <scope>NUCLEOTIDE SEQUENCE [LARGE SCALE GENOMIC DNA]</scope>
</reference>
<proteinExistence type="predicted"/>
<name>A0A1F5KSS7_9BACT</name>
<dbReference type="EMBL" id="MFDM01000014">
    <property type="protein sequence ID" value="OGE43671.1"/>
    <property type="molecule type" value="Genomic_DNA"/>
</dbReference>
<organism evidence="2 3">
    <name type="scientific">Candidatus Daviesbacteria bacterium RIFCSPLOWO2_01_FULL_39_12</name>
    <dbReference type="NCBI Taxonomy" id="1797785"/>
    <lineage>
        <taxon>Bacteria</taxon>
        <taxon>Candidatus Daviesiibacteriota</taxon>
    </lineage>
</organism>
<dbReference type="Proteomes" id="UP000178565">
    <property type="component" value="Unassembled WGS sequence"/>
</dbReference>
<sequence length="80" mass="9336">MSKKEFFIILGLSVVVTFGVTIVEAMINPSYRQAGLPFKFGTYVLFGQASTNYLFLFLDIIFWFVVIWGIWKLFKMVLKR</sequence>
<comment type="caution">
    <text evidence="2">The sequence shown here is derived from an EMBL/GenBank/DDBJ whole genome shotgun (WGS) entry which is preliminary data.</text>
</comment>